<accession>A0A8B7JER3</accession>
<dbReference type="AlphaFoldDB" id="A0A8B7JER3"/>
<sequence length="590" mass="67655">MILKENVSEYQPKLIKKIMLAFCWILALFVGGAEVREINLSGCSYVKPQIWYRAISNEEFVLQCALPDKDATHIFNKSLLKQHEAKWFWRQKDKEPLKAITEKSSNPIRKGNELWFKPIGVSASGIYICMIRENSLCLKMVLEVQTKSEANCSDYATNTLYLLADNGNSIVCPGTKCYSPIKKPDVKWYKHGRQVKLQKDRKSLKLKHNEIYLNPTYDKDAGTYVCDYTLVDNNIEWTVRTIVTVEVIAKNTIHPPSFLYPNGVKILEAELGKPLELKCIVQFGFERVSLQRVTWKRDNEENINEKLKQETSVHSNGLKGRILCHVAKLKEVTERDLRSNFTCFAQNAVGNSTAVIKLKRKQGVFLLYVLCSAISTLFAFLVCIVFVYQHWIEIVLIYRSYLVQNETVEDGKEFDAFVSYAKLDSSESESALISEEEFALEFLPDILENKYGYKLCLLERDILPGGAYTDEVVTAIRQSRRAIIILSPAYVSGPSIFELQAAVNCALEDKKIKLLLVKFQAFQEPETLPPVVKKALRILPVITWKSSISAASNKKFWKYMRYHMPVKTTKMLGNYSLKGFFQRLLSLVYR</sequence>
<dbReference type="GeneID" id="106493969"/>
<organism evidence="18 19">
    <name type="scientific">Apteryx mantelli</name>
    <name type="common">North Island brown kiwi</name>
    <dbReference type="NCBI Taxonomy" id="2696672"/>
    <lineage>
        <taxon>Eukaryota</taxon>
        <taxon>Metazoa</taxon>
        <taxon>Chordata</taxon>
        <taxon>Craniata</taxon>
        <taxon>Vertebrata</taxon>
        <taxon>Euteleostomi</taxon>
        <taxon>Archelosauria</taxon>
        <taxon>Archosauria</taxon>
        <taxon>Dinosauria</taxon>
        <taxon>Saurischia</taxon>
        <taxon>Theropoda</taxon>
        <taxon>Coelurosauria</taxon>
        <taxon>Aves</taxon>
        <taxon>Palaeognathae</taxon>
        <taxon>Apterygiformes</taxon>
        <taxon>Apterygidae</taxon>
        <taxon>Apteryx</taxon>
    </lineage>
</organism>
<feature type="domain" description="TIR" evidence="16">
    <location>
        <begin position="412"/>
        <end position="564"/>
    </location>
</feature>
<dbReference type="GO" id="GO:0004908">
    <property type="term" value="F:interleukin-1 receptor activity"/>
    <property type="evidence" value="ECO:0007669"/>
    <property type="project" value="InterPro"/>
</dbReference>
<dbReference type="SMART" id="SM00409">
    <property type="entry name" value="IG"/>
    <property type="match status" value="3"/>
</dbReference>
<dbReference type="InterPro" id="IPR036179">
    <property type="entry name" value="Ig-like_dom_sf"/>
</dbReference>
<evidence type="ECO:0000313" key="19">
    <source>
        <dbReference type="RefSeq" id="XP_013809545.2"/>
    </source>
</evidence>
<reference evidence="18" key="1">
    <citation type="submission" date="2025-05" db="UniProtKB">
        <authorList>
            <consortium name="RefSeq"/>
        </authorList>
    </citation>
    <scope>NUCLEOTIDE SEQUENCE [LARGE SCALE GENOMIC DNA]</scope>
</reference>
<dbReference type="InterPro" id="IPR004074">
    <property type="entry name" value="IL-1_rcpt_I/II-typ"/>
</dbReference>
<dbReference type="PANTHER" id="PTHR11890">
    <property type="entry name" value="INTERLEUKIN-1 RECEPTOR FAMILY MEMBER"/>
    <property type="match status" value="1"/>
</dbReference>
<dbReference type="SMART" id="SM00255">
    <property type="entry name" value="TIR"/>
    <property type="match status" value="1"/>
</dbReference>
<comment type="subcellular location">
    <subcellularLocation>
        <location evidence="1">Membrane</location>
        <topology evidence="1">Single-pass type I membrane protein</topology>
    </subcellularLocation>
</comment>
<keyword evidence="13" id="KW-0395">Inflammatory response</keyword>
<dbReference type="PROSITE" id="PS50104">
    <property type="entry name" value="TIR"/>
    <property type="match status" value="1"/>
</dbReference>
<evidence type="ECO:0000256" key="9">
    <source>
        <dbReference type="ARBA" id="ARBA00023136"/>
    </source>
</evidence>
<dbReference type="PANTHER" id="PTHR11890:SF23">
    <property type="entry name" value="INTERLEUKIN-18 RECEPTOR ACCESSORY PROTEIN"/>
    <property type="match status" value="1"/>
</dbReference>
<dbReference type="InterPro" id="IPR003599">
    <property type="entry name" value="Ig_sub"/>
</dbReference>
<evidence type="ECO:0000256" key="8">
    <source>
        <dbReference type="ARBA" id="ARBA00023027"/>
    </source>
</evidence>
<dbReference type="GO" id="GO:0016787">
    <property type="term" value="F:hydrolase activity"/>
    <property type="evidence" value="ECO:0007669"/>
    <property type="project" value="UniProtKB-KW"/>
</dbReference>
<feature type="domain" description="Ig-like" evidence="17">
    <location>
        <begin position="255"/>
        <end position="359"/>
    </location>
</feature>
<dbReference type="InterPro" id="IPR000157">
    <property type="entry name" value="TIR_dom"/>
</dbReference>
<keyword evidence="8" id="KW-0520">NAD</keyword>
<evidence type="ECO:0000256" key="11">
    <source>
        <dbReference type="ARBA" id="ARBA00023170"/>
    </source>
</evidence>
<dbReference type="PRINTS" id="PR01536">
    <property type="entry name" value="INTRLKN1R12F"/>
</dbReference>
<keyword evidence="18" id="KW-1185">Reference proteome</keyword>
<feature type="domain" description="Ig-like" evidence="17">
    <location>
        <begin position="169"/>
        <end position="226"/>
    </location>
</feature>
<dbReference type="GO" id="GO:0042008">
    <property type="term" value="F:interleukin-18 receptor activity"/>
    <property type="evidence" value="ECO:0007669"/>
    <property type="project" value="TreeGrafter"/>
</dbReference>
<dbReference type="RefSeq" id="XP_013809545.2">
    <property type="nucleotide sequence ID" value="XM_013954091.2"/>
</dbReference>
<dbReference type="GO" id="GO:0006954">
    <property type="term" value="P:inflammatory response"/>
    <property type="evidence" value="ECO:0007669"/>
    <property type="project" value="UniProtKB-KW"/>
</dbReference>
<dbReference type="InterPro" id="IPR007110">
    <property type="entry name" value="Ig-like_dom"/>
</dbReference>
<dbReference type="PRINTS" id="PR01537">
    <property type="entry name" value="INTRLKN1R1F"/>
</dbReference>
<evidence type="ECO:0000256" key="10">
    <source>
        <dbReference type="ARBA" id="ARBA00023157"/>
    </source>
</evidence>
<keyword evidence="11 19" id="KW-0675">Receptor</keyword>
<dbReference type="Gene3D" id="3.40.50.10140">
    <property type="entry name" value="Toll/interleukin-1 receptor homology (TIR) domain"/>
    <property type="match status" value="1"/>
</dbReference>
<dbReference type="Pfam" id="PF18452">
    <property type="entry name" value="Ig_6"/>
    <property type="match status" value="1"/>
</dbReference>
<keyword evidence="10" id="KW-1015">Disulfide bond</keyword>
<keyword evidence="4" id="KW-0732">Signal</keyword>
<evidence type="ECO:0000256" key="4">
    <source>
        <dbReference type="ARBA" id="ARBA00022729"/>
    </source>
</evidence>
<evidence type="ECO:0000313" key="18">
    <source>
        <dbReference type="Proteomes" id="UP001652627"/>
    </source>
</evidence>
<keyword evidence="5" id="KW-0677">Repeat</keyword>
<dbReference type="KEGG" id="aam:106493969"/>
<keyword evidence="3 15" id="KW-0812">Transmembrane</keyword>
<dbReference type="InterPro" id="IPR015621">
    <property type="entry name" value="IL-1_rcpt_fam"/>
</dbReference>
<dbReference type="Pfam" id="PF01582">
    <property type="entry name" value="TIR"/>
    <property type="match status" value="1"/>
</dbReference>
<name>A0A8B7JER3_9AVES</name>
<gene>
    <name evidence="19" type="primary">IL18RAP</name>
</gene>
<dbReference type="PROSITE" id="PS50835">
    <property type="entry name" value="IG_LIKE"/>
    <property type="match status" value="2"/>
</dbReference>
<evidence type="ECO:0000256" key="12">
    <source>
        <dbReference type="ARBA" id="ARBA00023180"/>
    </source>
</evidence>
<comment type="similarity">
    <text evidence="2">Belongs to the interleukin-1 receptor family.</text>
</comment>
<evidence type="ECO:0000256" key="5">
    <source>
        <dbReference type="ARBA" id="ARBA00022737"/>
    </source>
</evidence>
<dbReference type="Proteomes" id="UP001652627">
    <property type="component" value="Chromosome 1"/>
</dbReference>
<dbReference type="InterPro" id="IPR035897">
    <property type="entry name" value="Toll_tir_struct_dom_sf"/>
</dbReference>
<dbReference type="InterPro" id="IPR041416">
    <property type="entry name" value="IL-1RAcP-like_ig"/>
</dbReference>
<dbReference type="GO" id="GO:0016020">
    <property type="term" value="C:membrane"/>
    <property type="evidence" value="ECO:0007669"/>
    <property type="project" value="UniProtKB-SubCell"/>
</dbReference>
<dbReference type="OrthoDB" id="6019866at2759"/>
<proteinExistence type="inferred from homology"/>
<keyword evidence="9 15" id="KW-0472">Membrane</keyword>
<evidence type="ECO:0000256" key="14">
    <source>
        <dbReference type="ARBA" id="ARBA00023319"/>
    </source>
</evidence>
<feature type="transmembrane region" description="Helical" evidence="15">
    <location>
        <begin position="365"/>
        <end position="388"/>
    </location>
</feature>
<dbReference type="Gene3D" id="2.60.40.10">
    <property type="entry name" value="Immunoglobulins"/>
    <property type="match status" value="3"/>
</dbReference>
<keyword evidence="7 15" id="KW-1133">Transmembrane helix</keyword>
<dbReference type="SUPFAM" id="SSF52200">
    <property type="entry name" value="Toll/Interleukin receptor TIR domain"/>
    <property type="match status" value="1"/>
</dbReference>
<evidence type="ECO:0000256" key="6">
    <source>
        <dbReference type="ARBA" id="ARBA00022801"/>
    </source>
</evidence>
<keyword evidence="12" id="KW-0325">Glycoprotein</keyword>
<reference evidence="19" key="2">
    <citation type="submission" date="2025-08" db="UniProtKB">
        <authorList>
            <consortium name="RefSeq"/>
        </authorList>
    </citation>
    <scope>IDENTIFICATION</scope>
    <source>
        <tissue evidence="19">Blood</tissue>
    </source>
</reference>
<evidence type="ECO:0000256" key="3">
    <source>
        <dbReference type="ARBA" id="ARBA00022692"/>
    </source>
</evidence>
<dbReference type="InterPro" id="IPR013783">
    <property type="entry name" value="Ig-like_fold"/>
</dbReference>
<evidence type="ECO:0000256" key="2">
    <source>
        <dbReference type="ARBA" id="ARBA00009752"/>
    </source>
</evidence>
<evidence type="ECO:0000256" key="7">
    <source>
        <dbReference type="ARBA" id="ARBA00022989"/>
    </source>
</evidence>
<evidence type="ECO:0000259" key="16">
    <source>
        <dbReference type="PROSITE" id="PS50104"/>
    </source>
</evidence>
<protein>
    <submittedName>
        <fullName evidence="19">Interleukin-18 receptor accessory protein</fullName>
    </submittedName>
</protein>
<dbReference type="CTD" id="8807"/>
<keyword evidence="14" id="KW-0393">Immunoglobulin domain</keyword>
<evidence type="ECO:0000256" key="1">
    <source>
        <dbReference type="ARBA" id="ARBA00004479"/>
    </source>
</evidence>
<evidence type="ECO:0000256" key="13">
    <source>
        <dbReference type="ARBA" id="ARBA00023198"/>
    </source>
</evidence>
<evidence type="ECO:0000256" key="15">
    <source>
        <dbReference type="SAM" id="Phobius"/>
    </source>
</evidence>
<keyword evidence="6" id="KW-0378">Hydrolase</keyword>
<evidence type="ECO:0000259" key="17">
    <source>
        <dbReference type="PROSITE" id="PS50835"/>
    </source>
</evidence>
<dbReference type="SUPFAM" id="SSF48726">
    <property type="entry name" value="Immunoglobulin"/>
    <property type="match status" value="2"/>
</dbReference>